<evidence type="ECO:0000313" key="1">
    <source>
        <dbReference type="EMBL" id="CAH8304558.1"/>
    </source>
</evidence>
<organism evidence="1 2">
    <name type="scientific">Eruca vesicaria subsp. sativa</name>
    <name type="common">Garden rocket</name>
    <name type="synonym">Eruca sativa</name>
    <dbReference type="NCBI Taxonomy" id="29727"/>
    <lineage>
        <taxon>Eukaryota</taxon>
        <taxon>Viridiplantae</taxon>
        <taxon>Streptophyta</taxon>
        <taxon>Embryophyta</taxon>
        <taxon>Tracheophyta</taxon>
        <taxon>Spermatophyta</taxon>
        <taxon>Magnoliopsida</taxon>
        <taxon>eudicotyledons</taxon>
        <taxon>Gunneridae</taxon>
        <taxon>Pentapetalae</taxon>
        <taxon>rosids</taxon>
        <taxon>malvids</taxon>
        <taxon>Brassicales</taxon>
        <taxon>Brassicaceae</taxon>
        <taxon>Brassiceae</taxon>
        <taxon>Eruca</taxon>
    </lineage>
</organism>
<dbReference type="AlphaFoldDB" id="A0ABC8J4P0"/>
<accession>A0ABC8J4P0</accession>
<reference evidence="1 2" key="1">
    <citation type="submission" date="2022-03" db="EMBL/GenBank/DDBJ databases">
        <authorList>
            <person name="Macdonald S."/>
            <person name="Ahmed S."/>
            <person name="Newling K."/>
        </authorList>
    </citation>
    <scope>NUCLEOTIDE SEQUENCE [LARGE SCALE GENOMIC DNA]</scope>
</reference>
<evidence type="ECO:0000313" key="2">
    <source>
        <dbReference type="Proteomes" id="UP001642260"/>
    </source>
</evidence>
<comment type="caution">
    <text evidence="1">The sequence shown here is derived from an EMBL/GenBank/DDBJ whole genome shotgun (WGS) entry which is preliminary data.</text>
</comment>
<dbReference type="EMBL" id="CAKOAT010059933">
    <property type="protein sequence ID" value="CAH8304558.1"/>
    <property type="molecule type" value="Genomic_DNA"/>
</dbReference>
<keyword evidence="2" id="KW-1185">Reference proteome</keyword>
<name>A0ABC8J4P0_ERUVS</name>
<proteinExistence type="predicted"/>
<sequence>MVSNGFVQATTAYVTLPNRSLLKHVFATFSLRVETTTSSFAVNGAKNFGATLSGGWGTNS</sequence>
<protein>
    <submittedName>
        <fullName evidence="1">Uncharacterized protein</fullName>
    </submittedName>
</protein>
<dbReference type="Proteomes" id="UP001642260">
    <property type="component" value="Unassembled WGS sequence"/>
</dbReference>
<gene>
    <name evidence="1" type="ORF">ERUC_LOCUS3654</name>
</gene>